<evidence type="ECO:0000256" key="1">
    <source>
        <dbReference type="SAM" id="SignalP"/>
    </source>
</evidence>
<protein>
    <recommendedName>
        <fullName evidence="4">CBM6 domain-containing protein</fullName>
    </recommendedName>
</protein>
<organism evidence="2 3">
    <name type="scientific">Granulicella cerasi</name>
    <dbReference type="NCBI Taxonomy" id="741063"/>
    <lineage>
        <taxon>Bacteria</taxon>
        <taxon>Pseudomonadati</taxon>
        <taxon>Acidobacteriota</taxon>
        <taxon>Terriglobia</taxon>
        <taxon>Terriglobales</taxon>
        <taxon>Acidobacteriaceae</taxon>
        <taxon>Granulicella</taxon>
    </lineage>
</organism>
<accession>A0ABW1Z3E8</accession>
<dbReference type="Gene3D" id="2.60.120.260">
    <property type="entry name" value="Galactose-binding domain-like"/>
    <property type="match status" value="1"/>
</dbReference>
<evidence type="ECO:0000313" key="3">
    <source>
        <dbReference type="Proteomes" id="UP001596391"/>
    </source>
</evidence>
<keyword evidence="1" id="KW-0732">Signal</keyword>
<feature type="chain" id="PRO_5047382843" description="CBM6 domain-containing protein" evidence="1">
    <location>
        <begin position="23"/>
        <end position="154"/>
    </location>
</feature>
<feature type="signal peptide" evidence="1">
    <location>
        <begin position="1"/>
        <end position="22"/>
    </location>
</feature>
<reference evidence="3" key="1">
    <citation type="journal article" date="2019" name="Int. J. Syst. Evol. Microbiol.">
        <title>The Global Catalogue of Microorganisms (GCM) 10K type strain sequencing project: providing services to taxonomists for standard genome sequencing and annotation.</title>
        <authorList>
            <consortium name="The Broad Institute Genomics Platform"/>
            <consortium name="The Broad Institute Genome Sequencing Center for Infectious Disease"/>
            <person name="Wu L."/>
            <person name="Ma J."/>
        </authorList>
    </citation>
    <scope>NUCLEOTIDE SEQUENCE [LARGE SCALE GENOMIC DNA]</scope>
    <source>
        <strain evidence="3">CGMCC 1.16026</strain>
    </source>
</reference>
<sequence>MKNTIRIASIAILSAASFAANAQATHNNWRAEHSRDKVNSTNVTIDDKRGLDSTGTPAKAVWVRQFPTAGKYMLKLKYTPIAGRAMKVTINGQEISTKGLNAKPKDNPDMDCEKAAWRELGEVKFNEGANTIIMEPIPADGKLPHVCQFDAELE</sequence>
<dbReference type="Proteomes" id="UP001596391">
    <property type="component" value="Unassembled WGS sequence"/>
</dbReference>
<evidence type="ECO:0008006" key="4">
    <source>
        <dbReference type="Google" id="ProtNLM"/>
    </source>
</evidence>
<proteinExistence type="predicted"/>
<dbReference type="EMBL" id="JBHSWI010000001">
    <property type="protein sequence ID" value="MFC6644087.1"/>
    <property type="molecule type" value="Genomic_DNA"/>
</dbReference>
<keyword evidence="3" id="KW-1185">Reference proteome</keyword>
<evidence type="ECO:0000313" key="2">
    <source>
        <dbReference type="EMBL" id="MFC6644087.1"/>
    </source>
</evidence>
<comment type="caution">
    <text evidence="2">The sequence shown here is derived from an EMBL/GenBank/DDBJ whole genome shotgun (WGS) entry which is preliminary data.</text>
</comment>
<gene>
    <name evidence="2" type="ORF">ACFQBQ_00445</name>
</gene>
<name>A0ABW1Z3E8_9BACT</name>
<dbReference type="RefSeq" id="WP_263370535.1">
    <property type="nucleotide sequence ID" value="NZ_JAGSYD010000002.1"/>
</dbReference>